<feature type="compositionally biased region" description="Basic residues" evidence="1">
    <location>
        <begin position="47"/>
        <end position="58"/>
    </location>
</feature>
<reference evidence="2" key="1">
    <citation type="journal article" date="2024" name="J. Gen. Virol.">
        <title>Novel phages of Pseudomonas syringae unveil numerous potential auxiliary metabolic genes.</title>
        <authorList>
            <person name="Feltin C."/>
            <person name="Garneau J.R."/>
            <person name="Morris C.E."/>
            <person name="Berard A."/>
            <person name="Torres-Barcelo C."/>
        </authorList>
    </citation>
    <scope>NUCLEOTIDE SEQUENCE</scope>
</reference>
<feature type="compositionally biased region" description="Basic and acidic residues" evidence="1">
    <location>
        <begin position="59"/>
        <end position="69"/>
    </location>
</feature>
<evidence type="ECO:0000256" key="1">
    <source>
        <dbReference type="SAM" id="MobiDB-lite"/>
    </source>
</evidence>
<gene>
    <name evidence="2" type="ORF">Aurca01_00069</name>
</gene>
<proteinExistence type="predicted"/>
<sequence>MPETTICHGIDGRLYEKLERLAKAAGMSPEQYAAKLGSESFFEKTRPKGAGKIRHLPVARREPERDSTVPEKGGGGPDEDLE</sequence>
<protein>
    <submittedName>
        <fullName evidence="2">Uncharacterized protein</fullName>
    </submittedName>
</protein>
<organism evidence="2">
    <name type="scientific">Pseudomonas phage Aurca01</name>
    <dbReference type="NCBI Taxonomy" id="3138527"/>
    <lineage>
        <taxon>Viruses</taxon>
    </lineage>
</organism>
<feature type="region of interest" description="Disordered" evidence="1">
    <location>
        <begin position="43"/>
        <end position="82"/>
    </location>
</feature>
<accession>A0AAU6W614</accession>
<dbReference type="EMBL" id="PP179334">
    <property type="protein sequence ID" value="XAI71457.1"/>
    <property type="molecule type" value="Genomic_DNA"/>
</dbReference>
<evidence type="ECO:0000313" key="2">
    <source>
        <dbReference type="EMBL" id="XAI71457.1"/>
    </source>
</evidence>
<name>A0AAU6W614_9VIRU</name>